<evidence type="ECO:0000256" key="1">
    <source>
        <dbReference type="ARBA" id="ARBA00004613"/>
    </source>
</evidence>
<evidence type="ECO:0000256" key="3">
    <source>
        <dbReference type="ARBA" id="ARBA00022525"/>
    </source>
</evidence>
<dbReference type="Proteomes" id="UP000460318">
    <property type="component" value="Unassembled WGS sequence"/>
</dbReference>
<dbReference type="SUPFAM" id="SSF49265">
    <property type="entry name" value="Fibronectin type III"/>
    <property type="match status" value="1"/>
</dbReference>
<dbReference type="GO" id="GO:0005576">
    <property type="term" value="C:extracellular region"/>
    <property type="evidence" value="ECO:0007669"/>
    <property type="project" value="UniProtKB-SubCell"/>
</dbReference>
<keyword evidence="4 7" id="KW-0732">Signal</keyword>
<dbReference type="Gene3D" id="3.30.1920.20">
    <property type="match status" value="1"/>
</dbReference>
<dbReference type="CDD" id="cd00063">
    <property type="entry name" value="FN3"/>
    <property type="match status" value="1"/>
</dbReference>
<evidence type="ECO:0000256" key="6">
    <source>
        <dbReference type="PIRSR" id="PIRSR638970-1"/>
    </source>
</evidence>
<dbReference type="PANTHER" id="PTHR38481">
    <property type="entry name" value="HYALURONATE LYASE"/>
    <property type="match status" value="1"/>
</dbReference>
<dbReference type="GO" id="GO:0030246">
    <property type="term" value="F:carbohydrate binding"/>
    <property type="evidence" value="ECO:0007669"/>
    <property type="project" value="InterPro"/>
</dbReference>
<dbReference type="Pfam" id="PF02884">
    <property type="entry name" value="Lyase_8_C"/>
    <property type="match status" value="1"/>
</dbReference>
<dbReference type="InterPro" id="IPR003961">
    <property type="entry name" value="FN3_dom"/>
</dbReference>
<keyword evidence="3" id="KW-0964">Secreted</keyword>
<feature type="active site" evidence="6">
    <location>
        <position position="270"/>
    </location>
</feature>
<comment type="subcellular location">
    <subcellularLocation>
        <location evidence="1">Secreted</location>
    </subcellularLocation>
</comment>
<keyword evidence="5" id="KW-0456">Lyase</keyword>
<reference evidence="9 10" key="1">
    <citation type="submission" date="2019-12" db="EMBL/GenBank/DDBJ databases">
        <title>Paenibacillus sp. nov., an endophytic bacterium isolated from the stem of Dendrobium.</title>
        <authorList>
            <person name="Zhao R."/>
        </authorList>
    </citation>
    <scope>NUCLEOTIDE SEQUENCE [LARGE SCALE GENOMIC DNA]</scope>
    <source>
        <strain evidence="9 10">HJL G12</strain>
    </source>
</reference>
<accession>A0A7X3IEN3</accession>
<feature type="active site" evidence="6">
    <location>
        <position position="324"/>
    </location>
</feature>
<evidence type="ECO:0000256" key="2">
    <source>
        <dbReference type="ARBA" id="ARBA00006699"/>
    </source>
</evidence>
<dbReference type="SMART" id="SM00060">
    <property type="entry name" value="FN3"/>
    <property type="match status" value="1"/>
</dbReference>
<dbReference type="SUPFAM" id="SSF74650">
    <property type="entry name" value="Galactose mutarotase-like"/>
    <property type="match status" value="1"/>
</dbReference>
<gene>
    <name evidence="9" type="ORF">GRF59_02655</name>
</gene>
<evidence type="ECO:0000256" key="4">
    <source>
        <dbReference type="ARBA" id="ARBA00022729"/>
    </source>
</evidence>
<dbReference type="Pfam" id="PF00041">
    <property type="entry name" value="fn3"/>
    <property type="match status" value="1"/>
</dbReference>
<comment type="caution">
    <text evidence="9">The sequence shown here is derived from an EMBL/GenBank/DDBJ whole genome shotgun (WGS) entry which is preliminary data.</text>
</comment>
<dbReference type="InterPro" id="IPR008929">
    <property type="entry name" value="Chondroitin_lyas"/>
</dbReference>
<dbReference type="InterPro" id="IPR055372">
    <property type="entry name" value="CBM96"/>
</dbReference>
<dbReference type="EMBL" id="WUBI01000001">
    <property type="protein sequence ID" value="MWV42519.1"/>
    <property type="molecule type" value="Genomic_DNA"/>
</dbReference>
<dbReference type="InterPro" id="IPR058094">
    <property type="entry name" value="Ig-like_OmpL47-like"/>
</dbReference>
<feature type="domain" description="Fibronectin type-III" evidence="8">
    <location>
        <begin position="805"/>
        <end position="898"/>
    </location>
</feature>
<keyword evidence="10" id="KW-1185">Reference proteome</keyword>
<dbReference type="InterPro" id="IPR003159">
    <property type="entry name" value="Lyase_8_central_dom"/>
</dbReference>
<dbReference type="Gene3D" id="1.50.10.100">
    <property type="entry name" value="Chondroitin AC/alginate lyase"/>
    <property type="match status" value="1"/>
</dbReference>
<evidence type="ECO:0000256" key="7">
    <source>
        <dbReference type="SAM" id="SignalP"/>
    </source>
</evidence>
<dbReference type="Pfam" id="PF08124">
    <property type="entry name" value="Lyase_8_N"/>
    <property type="match status" value="1"/>
</dbReference>
<dbReference type="RefSeq" id="WP_160496113.1">
    <property type="nucleotide sequence ID" value="NZ_WUBI01000001.1"/>
</dbReference>
<dbReference type="InterPro" id="IPR011013">
    <property type="entry name" value="Gal_mutarotase_sf_dom"/>
</dbReference>
<dbReference type="InterPro" id="IPR013783">
    <property type="entry name" value="Ig-like_fold"/>
</dbReference>
<evidence type="ECO:0000256" key="5">
    <source>
        <dbReference type="ARBA" id="ARBA00023239"/>
    </source>
</evidence>
<dbReference type="Gene3D" id="2.70.98.10">
    <property type="match status" value="1"/>
</dbReference>
<feature type="signal peptide" evidence="7">
    <location>
        <begin position="1"/>
        <end position="34"/>
    </location>
</feature>
<dbReference type="PANTHER" id="PTHR38481:SF1">
    <property type="entry name" value="HYALURONATE LYASE"/>
    <property type="match status" value="1"/>
</dbReference>
<dbReference type="SUPFAM" id="SSF48230">
    <property type="entry name" value="Chondroitin AC/alginate lyase"/>
    <property type="match status" value="1"/>
</dbReference>
<evidence type="ECO:0000259" key="8">
    <source>
        <dbReference type="PROSITE" id="PS50853"/>
    </source>
</evidence>
<dbReference type="InterPro" id="IPR012970">
    <property type="entry name" value="Lyase_8_alpha_N"/>
</dbReference>
<dbReference type="Gene3D" id="2.60.40.10">
    <property type="entry name" value="Immunoglobulins"/>
    <property type="match status" value="1"/>
</dbReference>
<feature type="chain" id="PRO_5030564118" evidence="7">
    <location>
        <begin position="35"/>
        <end position="1311"/>
    </location>
</feature>
<dbReference type="InterPro" id="IPR004103">
    <property type="entry name" value="Lyase_8_C"/>
</dbReference>
<evidence type="ECO:0000313" key="9">
    <source>
        <dbReference type="EMBL" id="MWV42519.1"/>
    </source>
</evidence>
<dbReference type="InterPro" id="IPR014718">
    <property type="entry name" value="GH-type_carb-bd"/>
</dbReference>
<dbReference type="NCBIfam" id="NF033679">
    <property type="entry name" value="DNRLRE_dom"/>
    <property type="match status" value="1"/>
</dbReference>
<feature type="active site" evidence="6">
    <location>
        <position position="261"/>
    </location>
</feature>
<dbReference type="InterPro" id="IPR036116">
    <property type="entry name" value="FN3_sf"/>
</dbReference>
<dbReference type="InterPro" id="IPR038970">
    <property type="entry name" value="Lyase_8"/>
</dbReference>
<dbReference type="GO" id="GO:0016837">
    <property type="term" value="F:carbon-oxygen lyase activity, acting on polysaccharides"/>
    <property type="evidence" value="ECO:0007669"/>
    <property type="project" value="UniProtKB-ARBA"/>
</dbReference>
<name>A0A7X3IEN3_9BACL</name>
<dbReference type="CDD" id="cd01083">
    <property type="entry name" value="GAG_Lyase"/>
    <property type="match status" value="1"/>
</dbReference>
<evidence type="ECO:0000313" key="10">
    <source>
        <dbReference type="Proteomes" id="UP000460318"/>
    </source>
</evidence>
<sequence length="1311" mass="141023">MSLRWKKSTIAALLTSLMLYPFLLLIGPSQAAAAADEYDTLRDRWNVYLTGGTAIDPSDPEIAAKISQIEMNANNDWSSMNKNAGRTYLWSDLASWSASSTISSNYVRLKEMALAYATPGSSLKGNTNLAADILNGLDWMYANKYNETKGETGNWWDWEIGVPMNLTDTMILIYDQMSAAQKANYTKALDKFVPDPTYRTNSPSFKETGANRLDKAMIVSLRGVINKTDAKIAQGRDAISQVLLYVQSGDGFYEDGSFIQHDYVAYTGSYGAVLLGDMAKLLYLLGGSSWDITDPNINNVIRWVTEAYQPFMYQGAMMDTVRGRAVSREGSQDHQMGRSIVTSLVMLADGLNAQDASTVRQIAKRQILSDTTFTRYTEGLSIFSIREIKALMADSSITPAGDMIDTHVFAGMDRAVHLRPNFGLALGLFSTRISAFEYGNGENAKPWWQGAGAVYLYNADQTQFSGAYWPTVDPVRLPGITTDGSIGSLSSYKFNTSNWTGGSTIDGPYGTVGMQFSMSSNTGTPLSGKKSWFLFGDKYVALGADITSNGGRSVETIVENRKLDASGSNTLTVNGTPKPSASGWTETMTGVQWAHLSGTVPGSDIAYVFPSGATVKGLRETRSGSWKDINTDGSNQVLSAQYASLALNHGINPAQASYAYAVYPGATTNEAAAYSANPDFTVLTNTGSVQAVMDTADQMAVGANFWTDSAQTIQVNGEDYLTSNKKSSVTVVENGNEVQIGVADPTKANGGTIEIELHRATAGALLLDPGVTVKQFYPTTKLEIKTAGANGTTFLAKLSTESSPSPAAPQLLEALQGAGSATLKWTASAGANGYRIYYGTTPGNYTNTVDIAAVSGDNQYTVKGLADGTTYYFTVKAINGSGEESAASNELSVTLAYAILPVADVYVRNGSYANSNFGSSDQLVVKNDPNSGYYRYSYLKFDLSELPQQVENAQIRLVPTSIGIANTKGVAYEVGDHAWSENSVTWNNKPPAGSLIGSWNVPAAETPVTLDVTAQVNSALAGDRTLALQLAQTTNYGSTGWVIYGSKEHENAAYRPVLLFEKSDTIPPVTTATISSAQPDGQNNWYVHPVTLTLNATDDMGVAETAYSLDRGDKWQSYTEPVTFSEDGEYEISYQSKDDAGNVEPAQTIQFHLDTKAPLITVVDPASGSYNADQEILPQFTITDDLSGVDHAKTTLLLDGQPVQQGVTIQLYTLPLGSHSLEITGYDLAGNIGNAIVNFQLTTSIESLKSLVTKFKDNGWIDNNGIANSLSQKLNHGQLNSFIQEVEAQSGKHVVSDAAGYLLKNAQALNE</sequence>
<dbReference type="Pfam" id="PF24517">
    <property type="entry name" value="CBM96"/>
    <property type="match status" value="1"/>
</dbReference>
<dbReference type="NCBIfam" id="NF047446">
    <property type="entry name" value="barrel_OmpL47"/>
    <property type="match status" value="1"/>
</dbReference>
<protein>
    <submittedName>
        <fullName evidence="9">DNRLRE domain-containing protein</fullName>
    </submittedName>
</protein>
<dbReference type="InterPro" id="IPR011071">
    <property type="entry name" value="Lyase_8-like_C"/>
</dbReference>
<dbReference type="PROSITE" id="PS50853">
    <property type="entry name" value="FN3"/>
    <property type="match status" value="1"/>
</dbReference>
<organism evidence="9 10">
    <name type="scientific">Paenibacillus dendrobii</name>
    <dbReference type="NCBI Taxonomy" id="2691084"/>
    <lineage>
        <taxon>Bacteria</taxon>
        <taxon>Bacillati</taxon>
        <taxon>Bacillota</taxon>
        <taxon>Bacilli</taxon>
        <taxon>Bacillales</taxon>
        <taxon>Paenibacillaceae</taxon>
        <taxon>Paenibacillus</taxon>
    </lineage>
</organism>
<dbReference type="SUPFAM" id="SSF49863">
    <property type="entry name" value="Hyaluronate lyase-like, C-terminal domain"/>
    <property type="match status" value="1"/>
</dbReference>
<dbReference type="Gene3D" id="2.60.220.10">
    <property type="entry name" value="Polysaccharide lyase family 8-like, C-terminal"/>
    <property type="match status" value="1"/>
</dbReference>
<dbReference type="GO" id="GO:0005975">
    <property type="term" value="P:carbohydrate metabolic process"/>
    <property type="evidence" value="ECO:0007669"/>
    <property type="project" value="InterPro"/>
</dbReference>
<comment type="similarity">
    <text evidence="2">Belongs to the polysaccharide lyase 8 family.</text>
</comment>
<proteinExistence type="inferred from homology"/>
<dbReference type="Pfam" id="PF02278">
    <property type="entry name" value="Lyase_8"/>
    <property type="match status" value="1"/>
</dbReference>